<dbReference type="InterPro" id="IPR018392">
    <property type="entry name" value="LysM"/>
</dbReference>
<keyword evidence="4" id="KW-1185">Reference proteome</keyword>
<protein>
    <submittedName>
        <fullName evidence="3">LysM peptidoglycan-binding domain-containing protein</fullName>
    </submittedName>
</protein>
<name>A0A411HIP2_9GAMM</name>
<dbReference type="Gene3D" id="3.10.350.10">
    <property type="entry name" value="LysM domain"/>
    <property type="match status" value="1"/>
</dbReference>
<feature type="domain" description="LysM" evidence="2">
    <location>
        <begin position="431"/>
        <end position="475"/>
    </location>
</feature>
<feature type="region of interest" description="Disordered" evidence="1">
    <location>
        <begin position="44"/>
        <end position="82"/>
    </location>
</feature>
<reference evidence="3 4" key="1">
    <citation type="submission" date="2019-01" db="EMBL/GenBank/DDBJ databases">
        <title>Pseudolysobacter antarctica gen. nov., sp. nov., isolated from Fildes Peninsula, Antarctica.</title>
        <authorList>
            <person name="Wei Z."/>
            <person name="Peng F."/>
        </authorList>
    </citation>
    <scope>NUCLEOTIDE SEQUENCE [LARGE SCALE GENOMIC DNA]</scope>
    <source>
        <strain evidence="3 4">AQ6-296</strain>
    </source>
</reference>
<dbReference type="Pfam" id="PF01476">
    <property type="entry name" value="LysM"/>
    <property type="match status" value="1"/>
</dbReference>
<dbReference type="Proteomes" id="UP000291562">
    <property type="component" value="Chromosome"/>
</dbReference>
<dbReference type="CDD" id="cd16894">
    <property type="entry name" value="MltD-like"/>
    <property type="match status" value="1"/>
</dbReference>
<dbReference type="InterPro" id="IPR008258">
    <property type="entry name" value="Transglycosylase_SLT_dom_1"/>
</dbReference>
<evidence type="ECO:0000313" key="3">
    <source>
        <dbReference type="EMBL" id="QBB70267.1"/>
    </source>
</evidence>
<dbReference type="PROSITE" id="PS51782">
    <property type="entry name" value="LYSM"/>
    <property type="match status" value="1"/>
</dbReference>
<dbReference type="SUPFAM" id="SSF54106">
    <property type="entry name" value="LysM domain"/>
    <property type="match status" value="1"/>
</dbReference>
<dbReference type="PANTHER" id="PTHR33734:SF22">
    <property type="entry name" value="MEMBRANE-BOUND LYTIC MUREIN TRANSGLYCOSYLASE D"/>
    <property type="match status" value="1"/>
</dbReference>
<proteinExistence type="predicted"/>
<dbReference type="OrthoDB" id="9815002at2"/>
<organism evidence="3 4">
    <name type="scientific">Pseudolysobacter antarcticus</name>
    <dbReference type="NCBI Taxonomy" id="2511995"/>
    <lineage>
        <taxon>Bacteria</taxon>
        <taxon>Pseudomonadati</taxon>
        <taxon>Pseudomonadota</taxon>
        <taxon>Gammaproteobacteria</taxon>
        <taxon>Lysobacterales</taxon>
        <taxon>Rhodanobacteraceae</taxon>
        <taxon>Pseudolysobacter</taxon>
    </lineage>
</organism>
<dbReference type="Gene3D" id="1.10.530.10">
    <property type="match status" value="1"/>
</dbReference>
<dbReference type="EMBL" id="CP035704">
    <property type="protein sequence ID" value="QBB70267.1"/>
    <property type="molecule type" value="Genomic_DNA"/>
</dbReference>
<dbReference type="CDD" id="cd00118">
    <property type="entry name" value="LysM"/>
    <property type="match status" value="1"/>
</dbReference>
<dbReference type="Pfam" id="PF01464">
    <property type="entry name" value="SLT"/>
    <property type="match status" value="1"/>
</dbReference>
<evidence type="ECO:0000256" key="1">
    <source>
        <dbReference type="SAM" id="MobiDB-lite"/>
    </source>
</evidence>
<feature type="compositionally biased region" description="Pro residues" evidence="1">
    <location>
        <begin position="55"/>
        <end position="70"/>
    </location>
</feature>
<dbReference type="InterPro" id="IPR023346">
    <property type="entry name" value="Lysozyme-like_dom_sf"/>
</dbReference>
<evidence type="ECO:0000313" key="4">
    <source>
        <dbReference type="Proteomes" id="UP000291562"/>
    </source>
</evidence>
<gene>
    <name evidence="3" type="ORF">ELE36_07765</name>
</gene>
<dbReference type="AlphaFoldDB" id="A0A411HIP2"/>
<dbReference type="SMART" id="SM00257">
    <property type="entry name" value="LysM"/>
    <property type="match status" value="1"/>
</dbReference>
<dbReference type="InterPro" id="IPR036779">
    <property type="entry name" value="LysM_dom_sf"/>
</dbReference>
<evidence type="ECO:0000259" key="2">
    <source>
        <dbReference type="PROSITE" id="PS51782"/>
    </source>
</evidence>
<dbReference type="PANTHER" id="PTHR33734">
    <property type="entry name" value="LYSM DOMAIN-CONTAINING GPI-ANCHORED PROTEIN 2"/>
    <property type="match status" value="1"/>
</dbReference>
<dbReference type="SUPFAM" id="SSF53955">
    <property type="entry name" value="Lysozyme-like"/>
    <property type="match status" value="1"/>
</dbReference>
<dbReference type="RefSeq" id="WP_129832526.1">
    <property type="nucleotide sequence ID" value="NZ_CP035704.1"/>
</dbReference>
<sequence length="481" mass="53335">MKPPHPTSDPPRGDWRWTLGGCITLSLGTCLLLASCAIDNAKQAPRGAPTATSLPPEPPVTIAKPTPPATTPRKPISLEEPGPENIWTRLNQRFAMPGCDYHSEVLRWAHIYTQSPQGFQNSLTQAMPFLLIVLDQLERRDLPGEFAMLPYIESTYTPLVSRGDRPGGMWQIVPDTARSYGVRINADYDGRLDMYASTTAALDMIKQYQQEFGDWRLANMAFNAGEFRVKQLVKGRGIDLSSNDLRKISFDAETHEHLTKLLALSCVISNPERFHVTLPQPQETDYLHVVDLDAPVDLRLAARLAHLSDAELRRLNPGYLLPRMPDAGPYRLLLPKTRVASFEQTLAQLPKSQWRDWHPVRLQQTEALALLADFHGISETALATINALTMGDSALTGSELLVPGRDSDNSAHETPIMPPPRVIAASNSSGKLHVVTSGDTLWHIATQYGIQVRDLLRWNNLSVGSTLQLGQKLHVVNPDKA</sequence>
<dbReference type="KEGG" id="xbc:ELE36_07765"/>
<accession>A0A411HIP2</accession>
<dbReference type="GO" id="GO:0008932">
    <property type="term" value="F:lytic endotransglycosylase activity"/>
    <property type="evidence" value="ECO:0007669"/>
    <property type="project" value="TreeGrafter"/>
</dbReference>